<proteinExistence type="predicted"/>
<dbReference type="EMBL" id="BMVU01000021">
    <property type="protein sequence ID" value="GGX84593.1"/>
    <property type="molecule type" value="Genomic_DNA"/>
</dbReference>
<accession>A0A918NP15</accession>
<reference evidence="2" key="1">
    <citation type="journal article" date="2014" name="Int. J. Syst. Evol. Microbiol.">
        <title>Complete genome sequence of Corynebacterium casei LMG S-19264T (=DSM 44701T), isolated from a smear-ripened cheese.</title>
        <authorList>
            <consortium name="US DOE Joint Genome Institute (JGI-PGF)"/>
            <person name="Walter F."/>
            <person name="Albersmeier A."/>
            <person name="Kalinowski J."/>
            <person name="Ruckert C."/>
        </authorList>
    </citation>
    <scope>NUCLEOTIDE SEQUENCE</scope>
    <source>
        <strain evidence="2">JCM 4790</strain>
    </source>
</reference>
<organism evidence="2 3">
    <name type="scientific">Streptomyces minutiscleroticus</name>
    <dbReference type="NCBI Taxonomy" id="68238"/>
    <lineage>
        <taxon>Bacteria</taxon>
        <taxon>Bacillati</taxon>
        <taxon>Actinomycetota</taxon>
        <taxon>Actinomycetes</taxon>
        <taxon>Kitasatosporales</taxon>
        <taxon>Streptomycetaceae</taxon>
        <taxon>Streptomyces</taxon>
    </lineage>
</organism>
<dbReference type="AlphaFoldDB" id="A0A918NP15"/>
<comment type="caution">
    <text evidence="2">The sequence shown here is derived from an EMBL/GenBank/DDBJ whole genome shotgun (WGS) entry which is preliminary data.</text>
</comment>
<keyword evidence="3" id="KW-1185">Reference proteome</keyword>
<name>A0A918NP15_9ACTN</name>
<evidence type="ECO:0000313" key="3">
    <source>
        <dbReference type="Proteomes" id="UP000619244"/>
    </source>
</evidence>
<evidence type="ECO:0000313" key="2">
    <source>
        <dbReference type="EMBL" id="GGX84593.1"/>
    </source>
</evidence>
<gene>
    <name evidence="2" type="ORF">GCM10010358_43520</name>
</gene>
<dbReference type="RefSeq" id="WP_190191958.1">
    <property type="nucleotide sequence ID" value="NZ_BMVU01000021.1"/>
</dbReference>
<feature type="region of interest" description="Disordered" evidence="1">
    <location>
        <begin position="74"/>
        <end position="98"/>
    </location>
</feature>
<reference evidence="2" key="2">
    <citation type="submission" date="2020-09" db="EMBL/GenBank/DDBJ databases">
        <authorList>
            <person name="Sun Q."/>
            <person name="Ohkuma M."/>
        </authorList>
    </citation>
    <scope>NUCLEOTIDE SEQUENCE</scope>
    <source>
        <strain evidence="2">JCM 4790</strain>
    </source>
</reference>
<dbReference type="Gene3D" id="3.40.190.10">
    <property type="entry name" value="Periplasmic binding protein-like II"/>
    <property type="match status" value="2"/>
</dbReference>
<evidence type="ECO:0000256" key="1">
    <source>
        <dbReference type="SAM" id="MobiDB-lite"/>
    </source>
</evidence>
<protein>
    <submittedName>
        <fullName evidence="2">Uncharacterized protein</fullName>
    </submittedName>
</protein>
<dbReference type="Proteomes" id="UP000619244">
    <property type="component" value="Unassembled WGS sequence"/>
</dbReference>
<sequence>MPGPAAAGLGVSAVPASFRFARRPGLESVPLRGPRNRMSVVRRDEASDTAAAFVTACRAAARDPALAHGDVWRLPGTPGPSAEPAGVVRAPHRHGRDA</sequence>